<accession>A0A7C3KF71</accession>
<proteinExistence type="predicted"/>
<dbReference type="AlphaFoldDB" id="A0A7C3KF71"/>
<evidence type="ECO:0000313" key="2">
    <source>
        <dbReference type="EMBL" id="HFM99484.1"/>
    </source>
</evidence>
<dbReference type="EMBL" id="DSRU01000248">
    <property type="protein sequence ID" value="HFM99484.1"/>
    <property type="molecule type" value="Genomic_DNA"/>
</dbReference>
<dbReference type="InterPro" id="IPR013321">
    <property type="entry name" value="Arc_rbn_hlx_hlx"/>
</dbReference>
<dbReference type="InterPro" id="IPR010985">
    <property type="entry name" value="Ribbon_hlx_hlx"/>
</dbReference>
<comment type="caution">
    <text evidence="2">The sequence shown here is derived from an EMBL/GenBank/DDBJ whole genome shotgun (WGS) entry which is preliminary data.</text>
</comment>
<evidence type="ECO:0000259" key="1">
    <source>
        <dbReference type="Pfam" id="PF01402"/>
    </source>
</evidence>
<dbReference type="SUPFAM" id="SSF47598">
    <property type="entry name" value="Ribbon-helix-helix"/>
    <property type="match status" value="1"/>
</dbReference>
<gene>
    <name evidence="2" type="ORF">ENR64_17315</name>
</gene>
<dbReference type="Pfam" id="PF01402">
    <property type="entry name" value="RHH_1"/>
    <property type="match status" value="1"/>
</dbReference>
<dbReference type="CDD" id="cd21631">
    <property type="entry name" value="RHH_CopG_NikR-like"/>
    <property type="match status" value="1"/>
</dbReference>
<reference evidence="2" key="1">
    <citation type="journal article" date="2020" name="mSystems">
        <title>Genome- and Community-Level Interaction Insights into Carbon Utilization and Element Cycling Functions of Hydrothermarchaeota in Hydrothermal Sediment.</title>
        <authorList>
            <person name="Zhou Z."/>
            <person name="Liu Y."/>
            <person name="Xu W."/>
            <person name="Pan J."/>
            <person name="Luo Z.H."/>
            <person name="Li M."/>
        </authorList>
    </citation>
    <scope>NUCLEOTIDE SEQUENCE [LARGE SCALE GENOMIC DNA]</scope>
    <source>
        <strain evidence="2">SpSt-418</strain>
    </source>
</reference>
<dbReference type="GO" id="GO:0006355">
    <property type="term" value="P:regulation of DNA-templated transcription"/>
    <property type="evidence" value="ECO:0007669"/>
    <property type="project" value="InterPro"/>
</dbReference>
<feature type="domain" description="Ribbon-helix-helix protein CopG" evidence="1">
    <location>
        <begin position="19"/>
        <end position="55"/>
    </location>
</feature>
<dbReference type="InterPro" id="IPR002145">
    <property type="entry name" value="CopG"/>
</dbReference>
<dbReference type="Gene3D" id="1.10.1220.10">
    <property type="entry name" value="Met repressor-like"/>
    <property type="match status" value="1"/>
</dbReference>
<sequence>MQRDATGKFISNWGIEPKKRVSVTLTNTAWHLLKEEAQKSGISRSEVIERTARSFATLSNPSFEANPCQLQPDVANSLSPHSPNKECSKRLSGDRKDFFCAIAGTHFGATKGICLVSASDTRVRSLLRRGYRGDRAV</sequence>
<protein>
    <submittedName>
        <fullName evidence="2">Ribbon-helix-helix protein, CopG family</fullName>
    </submittedName>
</protein>
<name>A0A7C3KF71_9CYAN</name>
<organism evidence="2">
    <name type="scientific">Oscillatoriales cyanobacterium SpSt-418</name>
    <dbReference type="NCBI Taxonomy" id="2282169"/>
    <lineage>
        <taxon>Bacteria</taxon>
        <taxon>Bacillati</taxon>
        <taxon>Cyanobacteriota</taxon>
        <taxon>Cyanophyceae</taxon>
        <taxon>Oscillatoriophycideae</taxon>
        <taxon>Oscillatoriales</taxon>
    </lineage>
</organism>